<gene>
    <name evidence="3" type="ORF">GTP41_05275</name>
</gene>
<evidence type="ECO:0000313" key="4">
    <source>
        <dbReference type="Proteomes" id="UP000448575"/>
    </source>
</evidence>
<dbReference type="InterPro" id="IPR049804">
    <property type="entry name" value="Choice_anch_L"/>
</dbReference>
<accession>A0A6N9HFA2</accession>
<organism evidence="3 4">
    <name type="scientific">Pseudoduganella guangdongensis</name>
    <dbReference type="NCBI Taxonomy" id="2692179"/>
    <lineage>
        <taxon>Bacteria</taxon>
        <taxon>Pseudomonadati</taxon>
        <taxon>Pseudomonadota</taxon>
        <taxon>Betaproteobacteria</taxon>
        <taxon>Burkholderiales</taxon>
        <taxon>Oxalobacteraceae</taxon>
        <taxon>Telluria group</taxon>
        <taxon>Pseudoduganella</taxon>
    </lineage>
</organism>
<dbReference type="AlphaFoldDB" id="A0A6N9HFA2"/>
<feature type="signal peptide" evidence="1">
    <location>
        <begin position="1"/>
        <end position="25"/>
    </location>
</feature>
<evidence type="ECO:0000259" key="2">
    <source>
        <dbReference type="Pfam" id="PF07589"/>
    </source>
</evidence>
<feature type="chain" id="PRO_5027090972" evidence="1">
    <location>
        <begin position="26"/>
        <end position="278"/>
    </location>
</feature>
<sequence length="278" mass="28000">MKLSHLISSLVLSLGGLVAATPAHAIVASLNTNANSLAAAAAAGSTGFTINSVTLSGHSTSTGTFTNASNTYGIGSGIVLSTGNVLHYGDGANNSTGNSTNYGVSATAAQTATLSQIGGAADYFDVTELTINFTTTTGSVFFNTVFGSEEFPEYVGKFVDAFGLLIDGQNIAFVGGKPVNIDHPSMAAIAGTELDGVLCPGAANQCSPVQTFSLSGLDTSISHTLKFIIGDRGDSSLDTTVYISALGGTPPAEIPLPGTLALFGLGLLGLARARQQRA</sequence>
<evidence type="ECO:0000313" key="3">
    <source>
        <dbReference type="EMBL" id="MYN01505.1"/>
    </source>
</evidence>
<dbReference type="InterPro" id="IPR013424">
    <property type="entry name" value="Ice-binding_C"/>
</dbReference>
<dbReference type="Proteomes" id="UP000448575">
    <property type="component" value="Unassembled WGS sequence"/>
</dbReference>
<dbReference type="NCBIfam" id="NF038133">
    <property type="entry name" value="choice_anch_L"/>
    <property type="match status" value="1"/>
</dbReference>
<evidence type="ECO:0000256" key="1">
    <source>
        <dbReference type="SAM" id="SignalP"/>
    </source>
</evidence>
<comment type="caution">
    <text evidence="3">The sequence shown here is derived from an EMBL/GenBank/DDBJ whole genome shotgun (WGS) entry which is preliminary data.</text>
</comment>
<name>A0A6N9HFA2_9BURK</name>
<keyword evidence="1" id="KW-0732">Signal</keyword>
<dbReference type="EMBL" id="WWCJ01000003">
    <property type="protein sequence ID" value="MYN01505.1"/>
    <property type="molecule type" value="Genomic_DNA"/>
</dbReference>
<feature type="domain" description="Ice-binding protein C-terminal" evidence="2">
    <location>
        <begin position="254"/>
        <end position="274"/>
    </location>
</feature>
<reference evidence="3 4" key="1">
    <citation type="submission" date="2019-12" db="EMBL/GenBank/DDBJ databases">
        <title>Novel species isolated from a subtropical stream in China.</title>
        <authorList>
            <person name="Lu H."/>
        </authorList>
    </citation>
    <scope>NUCLEOTIDE SEQUENCE [LARGE SCALE GENOMIC DNA]</scope>
    <source>
        <strain evidence="3 4">DS3</strain>
    </source>
</reference>
<keyword evidence="4" id="KW-1185">Reference proteome</keyword>
<dbReference type="Pfam" id="PF07589">
    <property type="entry name" value="PEP-CTERM"/>
    <property type="match status" value="1"/>
</dbReference>
<protein>
    <submittedName>
        <fullName evidence="3">PEP-CTERM sorting domain-containing protein</fullName>
    </submittedName>
</protein>
<proteinExistence type="predicted"/>
<dbReference type="RefSeq" id="WP_161024519.1">
    <property type="nucleotide sequence ID" value="NZ_WWCJ01000003.1"/>
</dbReference>